<dbReference type="Proteomes" id="UP001162030">
    <property type="component" value="Chromosome"/>
</dbReference>
<reference evidence="2 3" key="1">
    <citation type="submission" date="2023-03" db="EMBL/GenBank/DDBJ databases">
        <authorList>
            <person name="Pearce D."/>
        </authorList>
    </citation>
    <scope>NUCLEOTIDE SEQUENCE [LARGE SCALE GENOMIC DNA]</scope>
    <source>
        <strain evidence="2">Msz</strain>
    </source>
</reference>
<evidence type="ECO:0000256" key="1">
    <source>
        <dbReference type="SAM" id="Phobius"/>
    </source>
</evidence>
<keyword evidence="3" id="KW-1185">Reference proteome</keyword>
<keyword evidence="1" id="KW-0472">Membrane</keyword>
<keyword evidence="1" id="KW-0812">Transmembrane</keyword>
<gene>
    <name evidence="2" type="ORF">MSZNOR_4568</name>
</gene>
<evidence type="ECO:0000313" key="2">
    <source>
        <dbReference type="EMBL" id="CAI8956539.1"/>
    </source>
</evidence>
<keyword evidence="1" id="KW-1133">Transmembrane helix</keyword>
<accession>A0ABM9I8D6</accession>
<feature type="transmembrane region" description="Helical" evidence="1">
    <location>
        <begin position="51"/>
        <end position="70"/>
    </location>
</feature>
<organism evidence="2 3">
    <name type="scientific">Methylocaldum szegediense</name>
    <dbReference type="NCBI Taxonomy" id="73780"/>
    <lineage>
        <taxon>Bacteria</taxon>
        <taxon>Pseudomonadati</taxon>
        <taxon>Pseudomonadota</taxon>
        <taxon>Gammaproteobacteria</taxon>
        <taxon>Methylococcales</taxon>
        <taxon>Methylococcaceae</taxon>
        <taxon>Methylocaldum</taxon>
    </lineage>
</organism>
<evidence type="ECO:0000313" key="3">
    <source>
        <dbReference type="Proteomes" id="UP001162030"/>
    </source>
</evidence>
<name>A0ABM9I8D6_9GAMM</name>
<dbReference type="EMBL" id="OX458333">
    <property type="protein sequence ID" value="CAI8956539.1"/>
    <property type="molecule type" value="Genomic_DNA"/>
</dbReference>
<proteinExistence type="predicted"/>
<sequence length="83" mass="9255">MSDLPPPTSKSGFGLKAIFERINGEVFLDHPLLTSLFVTDFALLSFGREPLILRFFLLAGLVYLAMFFSAKSFASNSRPEKQP</sequence>
<protein>
    <submittedName>
        <fullName evidence="2">Uncharacterized protein</fullName>
    </submittedName>
</protein>